<name>A0A4C1VX87_EUMVA</name>
<dbReference type="AlphaFoldDB" id="A0A4C1VX87"/>
<reference evidence="1 2" key="1">
    <citation type="journal article" date="2019" name="Commun. Biol.">
        <title>The bagworm genome reveals a unique fibroin gene that provides high tensile strength.</title>
        <authorList>
            <person name="Kono N."/>
            <person name="Nakamura H."/>
            <person name="Ohtoshi R."/>
            <person name="Tomita M."/>
            <person name="Numata K."/>
            <person name="Arakawa K."/>
        </authorList>
    </citation>
    <scope>NUCLEOTIDE SEQUENCE [LARGE SCALE GENOMIC DNA]</scope>
</reference>
<sequence>MWDHAVGYYPDSGPTFDTDSGFVFRSVATLRLGSELTLSSGYDTGPLRVLDFWIALESELGSALDFIRSLDLDHRSIKKRRCIVPLTKTATVKSAETDSLTIIAFSVISSHLLLQCRSIQSKNSKIKRQKL</sequence>
<dbReference type="Proteomes" id="UP000299102">
    <property type="component" value="Unassembled WGS sequence"/>
</dbReference>
<proteinExistence type="predicted"/>
<evidence type="ECO:0000313" key="1">
    <source>
        <dbReference type="EMBL" id="GBP42445.1"/>
    </source>
</evidence>
<organism evidence="1 2">
    <name type="scientific">Eumeta variegata</name>
    <name type="common">Bagworm moth</name>
    <name type="synonym">Eumeta japonica</name>
    <dbReference type="NCBI Taxonomy" id="151549"/>
    <lineage>
        <taxon>Eukaryota</taxon>
        <taxon>Metazoa</taxon>
        <taxon>Ecdysozoa</taxon>
        <taxon>Arthropoda</taxon>
        <taxon>Hexapoda</taxon>
        <taxon>Insecta</taxon>
        <taxon>Pterygota</taxon>
        <taxon>Neoptera</taxon>
        <taxon>Endopterygota</taxon>
        <taxon>Lepidoptera</taxon>
        <taxon>Glossata</taxon>
        <taxon>Ditrysia</taxon>
        <taxon>Tineoidea</taxon>
        <taxon>Psychidae</taxon>
        <taxon>Oiketicinae</taxon>
        <taxon>Eumeta</taxon>
    </lineage>
</organism>
<evidence type="ECO:0000313" key="2">
    <source>
        <dbReference type="Proteomes" id="UP000299102"/>
    </source>
</evidence>
<accession>A0A4C1VX87</accession>
<keyword evidence="2" id="KW-1185">Reference proteome</keyword>
<comment type="caution">
    <text evidence="1">The sequence shown here is derived from an EMBL/GenBank/DDBJ whole genome shotgun (WGS) entry which is preliminary data.</text>
</comment>
<gene>
    <name evidence="1" type="ORF">EVAR_47739_1</name>
</gene>
<protein>
    <submittedName>
        <fullName evidence="1">Uncharacterized protein</fullName>
    </submittedName>
</protein>
<dbReference type="EMBL" id="BGZK01000418">
    <property type="protein sequence ID" value="GBP42445.1"/>
    <property type="molecule type" value="Genomic_DNA"/>
</dbReference>